<accession>A0A154BP95</accession>
<sequence>MLKVFQLPAALLDVKMLNSVFDLSTLGVVESIKCADKIAGYAANSFKSPSASTNIRIALTFGQ</sequence>
<dbReference type="Proteomes" id="UP000076268">
    <property type="component" value="Unassembled WGS sequence"/>
</dbReference>
<proteinExistence type="predicted"/>
<keyword evidence="2" id="KW-1185">Reference proteome</keyword>
<comment type="caution">
    <text evidence="1">The sequence shown here is derived from an EMBL/GenBank/DDBJ whole genome shotgun (WGS) entry which is preliminary data.</text>
</comment>
<dbReference type="EMBL" id="LSGP01000020">
    <property type="protein sequence ID" value="KYZ75705.1"/>
    <property type="molecule type" value="Genomic_DNA"/>
</dbReference>
<dbReference type="AlphaFoldDB" id="A0A154BP95"/>
<organism evidence="1 2">
    <name type="scientific">Anaerosporomusa subterranea</name>
    <dbReference type="NCBI Taxonomy" id="1794912"/>
    <lineage>
        <taxon>Bacteria</taxon>
        <taxon>Bacillati</taxon>
        <taxon>Bacillota</taxon>
        <taxon>Negativicutes</taxon>
        <taxon>Acetonemataceae</taxon>
        <taxon>Anaerosporomusa</taxon>
    </lineage>
</organism>
<name>A0A154BP95_ANASB</name>
<reference evidence="1 2" key="1">
    <citation type="submission" date="2016-02" db="EMBL/GenBank/DDBJ databases">
        <title>Anaerosporomusa subterraneum gen. nov., sp. nov., a spore-forming obligate anaerobe isolated from saprolite.</title>
        <authorList>
            <person name="Choi J.K."/>
            <person name="Shah M."/>
            <person name="Yee N."/>
        </authorList>
    </citation>
    <scope>NUCLEOTIDE SEQUENCE [LARGE SCALE GENOMIC DNA]</scope>
    <source>
        <strain evidence="1 2">RU4</strain>
    </source>
</reference>
<gene>
    <name evidence="1" type="ORF">AXX12_10875</name>
</gene>
<protein>
    <submittedName>
        <fullName evidence="1">Uncharacterized protein</fullName>
    </submittedName>
</protein>
<evidence type="ECO:0000313" key="1">
    <source>
        <dbReference type="EMBL" id="KYZ75705.1"/>
    </source>
</evidence>
<evidence type="ECO:0000313" key="2">
    <source>
        <dbReference type="Proteomes" id="UP000076268"/>
    </source>
</evidence>